<dbReference type="InterPro" id="IPR016195">
    <property type="entry name" value="Pol/histidinol_Pase-like"/>
</dbReference>
<protein>
    <recommendedName>
        <fullName evidence="2">protein-tyrosine-phosphatase</fullName>
        <ecNumber evidence="2">3.1.3.48</ecNumber>
    </recommendedName>
</protein>
<comment type="similarity">
    <text evidence="1">Belongs to the metallo-dependent hydrolases superfamily. CpsB/CapC family.</text>
</comment>
<gene>
    <name evidence="6" type="primary">ywqE_2</name>
    <name evidence="6" type="ORF">CLMAG_47440</name>
</gene>
<dbReference type="InterPro" id="IPR016667">
    <property type="entry name" value="Caps_polysacc_synth_CpsB/CapC"/>
</dbReference>
<dbReference type="PANTHER" id="PTHR39181">
    <property type="entry name" value="TYROSINE-PROTEIN PHOSPHATASE YWQE"/>
    <property type="match status" value="1"/>
</dbReference>
<dbReference type="EC" id="3.1.3.48" evidence="2"/>
<evidence type="ECO:0000256" key="3">
    <source>
        <dbReference type="ARBA" id="ARBA00022801"/>
    </source>
</evidence>
<dbReference type="EMBL" id="LWAE01000007">
    <property type="protein sequence ID" value="KZL89746.1"/>
    <property type="molecule type" value="Genomic_DNA"/>
</dbReference>
<dbReference type="GO" id="GO:0004725">
    <property type="term" value="F:protein tyrosine phosphatase activity"/>
    <property type="evidence" value="ECO:0007669"/>
    <property type="project" value="UniProtKB-EC"/>
</dbReference>
<evidence type="ECO:0000256" key="5">
    <source>
        <dbReference type="ARBA" id="ARBA00051722"/>
    </source>
</evidence>
<dbReference type="Proteomes" id="UP000076603">
    <property type="component" value="Unassembled WGS sequence"/>
</dbReference>
<keyword evidence="7" id="KW-1185">Reference proteome</keyword>
<evidence type="ECO:0000313" key="6">
    <source>
        <dbReference type="EMBL" id="KZL89746.1"/>
    </source>
</evidence>
<accession>A0A161X6N9</accession>
<dbReference type="RefSeq" id="WP_066627943.1">
    <property type="nucleotide sequence ID" value="NZ_FQXL01000006.1"/>
</dbReference>
<dbReference type="PANTHER" id="PTHR39181:SF1">
    <property type="entry name" value="TYROSINE-PROTEIN PHOSPHATASE YWQE"/>
    <property type="match status" value="1"/>
</dbReference>
<sequence>MIDLHSHILPGIDDGAKDMEMTLNMLKIAAKDGTKKIVATPHFYRGYYLNTYEEVVNLVKQVNDKAKENNLDIEIYPGQEIFINRQVIEDYKEGIIKGIRDTRYMLIELPMDKMPKETFDILYELRIQGVVPVIAHPERYVYIIEKPHKINEFIKEGCLFQINSGSIKGIFGKKIQKTAEILINHRVCNFIASDAHTTRTRAPIIKEALSRVNGIDEQLYRDIISNGQKLLDDAHISSEAEKIKEKRSIFGFLKL</sequence>
<proteinExistence type="inferred from homology"/>
<dbReference type="OrthoDB" id="9788539at2"/>
<dbReference type="Gene3D" id="3.20.20.140">
    <property type="entry name" value="Metal-dependent hydrolases"/>
    <property type="match status" value="1"/>
</dbReference>
<evidence type="ECO:0000256" key="2">
    <source>
        <dbReference type="ARBA" id="ARBA00013064"/>
    </source>
</evidence>
<name>A0A161X6N9_9CLOT</name>
<reference evidence="6 7" key="1">
    <citation type="submission" date="2016-04" db="EMBL/GenBank/DDBJ databases">
        <title>Genome sequence of Clostridium magnum DSM 2767.</title>
        <authorList>
            <person name="Poehlein A."/>
            <person name="Uhlig R."/>
            <person name="Fischer R."/>
            <person name="Bahl H."/>
            <person name="Daniel R."/>
        </authorList>
    </citation>
    <scope>NUCLEOTIDE SEQUENCE [LARGE SCALE GENOMIC DNA]</scope>
    <source>
        <strain evidence="6 7">DSM 2767</strain>
    </source>
</reference>
<dbReference type="GO" id="GO:0030145">
    <property type="term" value="F:manganese ion binding"/>
    <property type="evidence" value="ECO:0007669"/>
    <property type="project" value="InterPro"/>
</dbReference>
<evidence type="ECO:0000313" key="7">
    <source>
        <dbReference type="Proteomes" id="UP000076603"/>
    </source>
</evidence>
<evidence type="ECO:0000256" key="4">
    <source>
        <dbReference type="ARBA" id="ARBA00022912"/>
    </source>
</evidence>
<dbReference type="AlphaFoldDB" id="A0A161X6N9"/>
<dbReference type="Pfam" id="PF19567">
    <property type="entry name" value="CpsB_CapC"/>
    <property type="match status" value="1"/>
</dbReference>
<comment type="caution">
    <text evidence="6">The sequence shown here is derived from an EMBL/GenBank/DDBJ whole genome shotgun (WGS) entry which is preliminary data.</text>
</comment>
<dbReference type="STRING" id="1121326.CLMAG_47440"/>
<organism evidence="6 7">
    <name type="scientific">Clostridium magnum DSM 2767</name>
    <dbReference type="NCBI Taxonomy" id="1121326"/>
    <lineage>
        <taxon>Bacteria</taxon>
        <taxon>Bacillati</taxon>
        <taxon>Bacillota</taxon>
        <taxon>Clostridia</taxon>
        <taxon>Eubacteriales</taxon>
        <taxon>Clostridiaceae</taxon>
        <taxon>Clostridium</taxon>
    </lineage>
</organism>
<keyword evidence="4" id="KW-0904">Protein phosphatase</keyword>
<dbReference type="PATRIC" id="fig|1121326.3.peg.4811"/>
<comment type="catalytic activity">
    <reaction evidence="5">
        <text>O-phospho-L-tyrosyl-[protein] + H2O = L-tyrosyl-[protein] + phosphate</text>
        <dbReference type="Rhea" id="RHEA:10684"/>
        <dbReference type="Rhea" id="RHEA-COMP:10136"/>
        <dbReference type="Rhea" id="RHEA-COMP:20101"/>
        <dbReference type="ChEBI" id="CHEBI:15377"/>
        <dbReference type="ChEBI" id="CHEBI:43474"/>
        <dbReference type="ChEBI" id="CHEBI:46858"/>
        <dbReference type="ChEBI" id="CHEBI:61978"/>
        <dbReference type="EC" id="3.1.3.48"/>
    </reaction>
</comment>
<dbReference type="PIRSF" id="PIRSF016557">
    <property type="entry name" value="Caps_synth_CpsB"/>
    <property type="match status" value="1"/>
</dbReference>
<dbReference type="SUPFAM" id="SSF89550">
    <property type="entry name" value="PHP domain-like"/>
    <property type="match status" value="1"/>
</dbReference>
<evidence type="ECO:0000256" key="1">
    <source>
        <dbReference type="ARBA" id="ARBA00005750"/>
    </source>
</evidence>
<keyword evidence="3 6" id="KW-0378">Hydrolase</keyword>